<organism evidence="4 5">
    <name type="scientific">Cohnella lubricantis</name>
    <dbReference type="NCBI Taxonomy" id="2163172"/>
    <lineage>
        <taxon>Bacteria</taxon>
        <taxon>Bacillati</taxon>
        <taxon>Bacillota</taxon>
        <taxon>Bacilli</taxon>
        <taxon>Bacillales</taxon>
        <taxon>Paenibacillaceae</taxon>
        <taxon>Cohnella</taxon>
    </lineage>
</organism>
<dbReference type="GO" id="GO:0016757">
    <property type="term" value="F:glycosyltransferase activity"/>
    <property type="evidence" value="ECO:0007669"/>
    <property type="project" value="UniProtKB-KW"/>
</dbReference>
<evidence type="ECO:0000256" key="2">
    <source>
        <dbReference type="ARBA" id="ARBA00022679"/>
    </source>
</evidence>
<dbReference type="EMBL" id="JACJVN010000064">
    <property type="protein sequence ID" value="MBB6678909.1"/>
    <property type="molecule type" value="Genomic_DNA"/>
</dbReference>
<feature type="compositionally biased region" description="Basic residues" evidence="3">
    <location>
        <begin position="498"/>
        <end position="515"/>
    </location>
</feature>
<protein>
    <submittedName>
        <fullName evidence="4">Glycosyltransferase family 4 protein</fullName>
    </submittedName>
</protein>
<dbReference type="SUPFAM" id="SSF53756">
    <property type="entry name" value="UDP-Glycosyltransferase/glycogen phosphorylase"/>
    <property type="match status" value="1"/>
</dbReference>
<sequence length="536" mass="59053">MTADRPRLLLFSHICSPVHFTGAEKLLIAFAKELQRFFTCVLVVPNEGAIAAEARSRGMEVRILSIPLSVAMYVAMPHLGDELRTLRSSQAWDSLIELLQSERPGYVWSNTCVHPLPAMAAKALGIPVIWALMETISAGPNRDEAAGVIDAHSERIVGISYTVLSPFPQEVLAKAAVLPPFIEREALLESSWPYNRHIQRRSNGWGDHHLVVGYIASTIYPNKGLKEYLQAVLPLAARDARIRLLIAGTPTDDAYVGECREYIRKTGLADRTAWVSFTPQIQQVYPAMDVVVVPSLVAEGFGMAALEGMAFGKPVVSFASGGLSEILEATGNADFLVQPGDIAGLTGAVSRLLTNDSLREEVGRRNAQAATEQFGVEVFRRRLESFLSALPAAEDPLPELARGSGPTIYRIENGRRRPFPSMNVLLGLGYRAEDAVQLPDDRLSLVPLGQPMALPAAGLQRGSRRRVNRRRRRRSMRAGARRPKRSIRGGKRAGSVRLAKRIQRTRRAQRARRSGRTGTTARIARTGRRSNARKKR</sequence>
<dbReference type="Pfam" id="PF13692">
    <property type="entry name" value="Glyco_trans_1_4"/>
    <property type="match status" value="1"/>
</dbReference>
<keyword evidence="1" id="KW-0328">Glycosyltransferase</keyword>
<dbReference type="Proteomes" id="UP000574133">
    <property type="component" value="Unassembled WGS sequence"/>
</dbReference>
<feature type="compositionally biased region" description="Basic residues" evidence="3">
    <location>
        <begin position="462"/>
        <end position="491"/>
    </location>
</feature>
<reference evidence="4 5" key="1">
    <citation type="submission" date="2020-08" db="EMBL/GenBank/DDBJ databases">
        <title>Cohnella phylogeny.</title>
        <authorList>
            <person name="Dunlap C."/>
        </authorList>
    </citation>
    <scope>NUCLEOTIDE SEQUENCE [LARGE SCALE GENOMIC DNA]</scope>
    <source>
        <strain evidence="4 5">DSM 103658</strain>
    </source>
</reference>
<gene>
    <name evidence="4" type="ORF">H4Q31_16590</name>
</gene>
<evidence type="ECO:0000313" key="5">
    <source>
        <dbReference type="Proteomes" id="UP000574133"/>
    </source>
</evidence>
<comment type="caution">
    <text evidence="4">The sequence shown here is derived from an EMBL/GenBank/DDBJ whole genome shotgun (WGS) entry which is preliminary data.</text>
</comment>
<keyword evidence="2 4" id="KW-0808">Transferase</keyword>
<dbReference type="Gene3D" id="3.40.50.2000">
    <property type="entry name" value="Glycogen Phosphorylase B"/>
    <property type="match status" value="2"/>
</dbReference>
<dbReference type="PANTHER" id="PTHR12526">
    <property type="entry name" value="GLYCOSYLTRANSFERASE"/>
    <property type="match status" value="1"/>
</dbReference>
<dbReference type="PANTHER" id="PTHR12526:SF510">
    <property type="entry name" value="D-INOSITOL 3-PHOSPHATE GLYCOSYLTRANSFERASE"/>
    <property type="match status" value="1"/>
</dbReference>
<accession>A0A841TG46</accession>
<feature type="region of interest" description="Disordered" evidence="3">
    <location>
        <begin position="457"/>
        <end position="536"/>
    </location>
</feature>
<dbReference type="AlphaFoldDB" id="A0A841TG46"/>
<dbReference type="RefSeq" id="WP_185180176.1">
    <property type="nucleotide sequence ID" value="NZ_CBCSEP010000032.1"/>
</dbReference>
<feature type="compositionally biased region" description="Basic residues" evidence="3">
    <location>
        <begin position="525"/>
        <end position="536"/>
    </location>
</feature>
<dbReference type="CDD" id="cd03801">
    <property type="entry name" value="GT4_PimA-like"/>
    <property type="match status" value="1"/>
</dbReference>
<keyword evidence="5" id="KW-1185">Reference proteome</keyword>
<proteinExistence type="predicted"/>
<evidence type="ECO:0000256" key="1">
    <source>
        <dbReference type="ARBA" id="ARBA00022676"/>
    </source>
</evidence>
<name>A0A841TG46_9BACL</name>
<evidence type="ECO:0000256" key="3">
    <source>
        <dbReference type="SAM" id="MobiDB-lite"/>
    </source>
</evidence>
<evidence type="ECO:0000313" key="4">
    <source>
        <dbReference type="EMBL" id="MBB6678909.1"/>
    </source>
</evidence>